<organism evidence="2 3">
    <name type="scientific">Meripilus lineatus</name>
    <dbReference type="NCBI Taxonomy" id="2056292"/>
    <lineage>
        <taxon>Eukaryota</taxon>
        <taxon>Fungi</taxon>
        <taxon>Dikarya</taxon>
        <taxon>Basidiomycota</taxon>
        <taxon>Agaricomycotina</taxon>
        <taxon>Agaricomycetes</taxon>
        <taxon>Polyporales</taxon>
        <taxon>Meripilaceae</taxon>
        <taxon>Meripilus</taxon>
    </lineage>
</organism>
<dbReference type="Proteomes" id="UP001212997">
    <property type="component" value="Unassembled WGS sequence"/>
</dbReference>
<gene>
    <name evidence="2" type="ORF">NLI96_g10060</name>
</gene>
<protein>
    <submittedName>
        <fullName evidence="2">Uncharacterized protein</fullName>
    </submittedName>
</protein>
<comment type="caution">
    <text evidence="2">The sequence shown here is derived from an EMBL/GenBank/DDBJ whole genome shotgun (WGS) entry which is preliminary data.</text>
</comment>
<reference evidence="2" key="1">
    <citation type="submission" date="2022-07" db="EMBL/GenBank/DDBJ databases">
        <title>Genome Sequence of Physisporinus lineatus.</title>
        <authorList>
            <person name="Buettner E."/>
        </authorList>
    </citation>
    <scope>NUCLEOTIDE SEQUENCE</scope>
    <source>
        <strain evidence="2">VT162</strain>
    </source>
</reference>
<evidence type="ECO:0000313" key="2">
    <source>
        <dbReference type="EMBL" id="KAJ3478007.1"/>
    </source>
</evidence>
<evidence type="ECO:0000256" key="1">
    <source>
        <dbReference type="SAM" id="MobiDB-lite"/>
    </source>
</evidence>
<dbReference type="EMBL" id="JANAWD010000545">
    <property type="protein sequence ID" value="KAJ3478007.1"/>
    <property type="molecule type" value="Genomic_DNA"/>
</dbReference>
<sequence>MHLPIDDKPKMYAYRHLSPNLLPLGIHLKLSIIHPNFDTSSPTKQARSTKHSTCDQTRRASGRVLSFRQPLLRPHKRWSPPASTLSTSLASLPPSPPLLFAPAFHSQDHRAWRFKWGGGGILKTFVQDIQDLNASTPQHRNTSGIRWSVQVQVAGTLVEVEDAVRKGR</sequence>
<dbReference type="AlphaFoldDB" id="A0AAD5Y9M2"/>
<keyword evidence="3" id="KW-1185">Reference proteome</keyword>
<evidence type="ECO:0000313" key="3">
    <source>
        <dbReference type="Proteomes" id="UP001212997"/>
    </source>
</evidence>
<proteinExistence type="predicted"/>
<feature type="region of interest" description="Disordered" evidence="1">
    <location>
        <begin position="39"/>
        <end position="60"/>
    </location>
</feature>
<name>A0AAD5Y9M2_9APHY</name>
<accession>A0AAD5Y9M2</accession>